<evidence type="ECO:0000313" key="1">
    <source>
        <dbReference type="EMBL" id="EEY18041.1"/>
    </source>
</evidence>
<dbReference type="Proteomes" id="UP000008698">
    <property type="component" value="Unassembled WGS sequence"/>
</dbReference>
<sequence length="44" mass="4660">MISVAVKSPSMVMIMKAVDQDALALRASRMLCALPLLKVSPCGL</sequence>
<keyword evidence="2" id="KW-1185">Reference proteome</keyword>
<dbReference type="AlphaFoldDB" id="C9SFU6"/>
<accession>C9SFU6</accession>
<gene>
    <name evidence="1" type="ORF">VDBG_04150</name>
</gene>
<dbReference type="RefSeq" id="XP_003006197.1">
    <property type="nucleotide sequence ID" value="XM_003006151.1"/>
</dbReference>
<protein>
    <submittedName>
        <fullName evidence="1">Uncharacterized protein</fullName>
    </submittedName>
</protein>
<dbReference type="HOGENOM" id="CLU_3224910_0_0_1"/>
<dbReference type="KEGG" id="val:VDBG_04150"/>
<name>C9SFU6_VERA1</name>
<dbReference type="EMBL" id="DS985217">
    <property type="protein sequence ID" value="EEY18041.1"/>
    <property type="molecule type" value="Genomic_DNA"/>
</dbReference>
<organism evidence="2">
    <name type="scientific">Verticillium alfalfae (strain VaMs.102 / ATCC MYA-4576 / FGSC 10136)</name>
    <name type="common">Verticillium wilt of alfalfa</name>
    <name type="synonym">Verticillium albo-atrum</name>
    <dbReference type="NCBI Taxonomy" id="526221"/>
    <lineage>
        <taxon>Eukaryota</taxon>
        <taxon>Fungi</taxon>
        <taxon>Dikarya</taxon>
        <taxon>Ascomycota</taxon>
        <taxon>Pezizomycotina</taxon>
        <taxon>Sordariomycetes</taxon>
        <taxon>Hypocreomycetidae</taxon>
        <taxon>Glomerellales</taxon>
        <taxon>Plectosphaerellaceae</taxon>
        <taxon>Verticillium</taxon>
    </lineage>
</organism>
<proteinExistence type="predicted"/>
<dbReference type="GeneID" id="9534840"/>
<reference evidence="2" key="1">
    <citation type="journal article" date="2011" name="PLoS Pathog.">
        <title>Comparative genomics yields insights into niche adaptation of plant vascular wilt pathogens.</title>
        <authorList>
            <person name="Klosterman S.J."/>
            <person name="Subbarao K.V."/>
            <person name="Kang S."/>
            <person name="Veronese P."/>
            <person name="Gold S.E."/>
            <person name="Thomma B.P.H.J."/>
            <person name="Chen Z."/>
            <person name="Henrissat B."/>
            <person name="Lee Y.-H."/>
            <person name="Park J."/>
            <person name="Garcia-Pedrajas M.D."/>
            <person name="Barbara D.J."/>
            <person name="Anchieta A."/>
            <person name="de Jonge R."/>
            <person name="Santhanam P."/>
            <person name="Maruthachalam K."/>
            <person name="Atallah Z."/>
            <person name="Amyotte S.G."/>
            <person name="Paz Z."/>
            <person name="Inderbitzin P."/>
            <person name="Hayes R.J."/>
            <person name="Heiman D.I."/>
            <person name="Young S."/>
            <person name="Zeng Q."/>
            <person name="Engels R."/>
            <person name="Galagan J."/>
            <person name="Cuomo C.A."/>
            <person name="Dobinson K.F."/>
            <person name="Ma L.-J."/>
        </authorList>
    </citation>
    <scope>NUCLEOTIDE SEQUENCE [LARGE SCALE GENOMIC DNA]</scope>
    <source>
        <strain evidence="2">VaMs.102 / ATCC MYA-4576 / FGSC 10136</strain>
    </source>
</reference>
<evidence type="ECO:0000313" key="2">
    <source>
        <dbReference type="Proteomes" id="UP000008698"/>
    </source>
</evidence>